<organism evidence="3">
    <name type="scientific">Nippostrongylus brasiliensis</name>
    <name type="common">Rat hookworm</name>
    <dbReference type="NCBI Taxonomy" id="27835"/>
    <lineage>
        <taxon>Eukaryota</taxon>
        <taxon>Metazoa</taxon>
        <taxon>Ecdysozoa</taxon>
        <taxon>Nematoda</taxon>
        <taxon>Chromadorea</taxon>
        <taxon>Rhabditida</taxon>
        <taxon>Rhabditina</taxon>
        <taxon>Rhabditomorpha</taxon>
        <taxon>Strongyloidea</taxon>
        <taxon>Heligmosomidae</taxon>
        <taxon>Nippostrongylus</taxon>
    </lineage>
</organism>
<accession>A0A0N4YBY1</accession>
<reference evidence="1 2" key="2">
    <citation type="submission" date="2018-11" db="EMBL/GenBank/DDBJ databases">
        <authorList>
            <consortium name="Pathogen Informatics"/>
        </authorList>
    </citation>
    <scope>NUCLEOTIDE SEQUENCE [LARGE SCALE GENOMIC DNA]</scope>
</reference>
<evidence type="ECO:0000313" key="3">
    <source>
        <dbReference type="WBParaSite" id="NBR_0001401501-mRNA-1"/>
    </source>
</evidence>
<reference evidence="3" key="1">
    <citation type="submission" date="2017-02" db="UniProtKB">
        <authorList>
            <consortium name="WormBaseParasite"/>
        </authorList>
    </citation>
    <scope>IDENTIFICATION</scope>
</reference>
<sequence>TAGRRELWQTAEAVSRAIEKKRIQGAIPSHCLHLRIKRCECGHWFKAIDAYPESV</sequence>
<evidence type="ECO:0000313" key="2">
    <source>
        <dbReference type="Proteomes" id="UP000271162"/>
    </source>
</evidence>
<keyword evidence="2" id="KW-1185">Reference proteome</keyword>
<evidence type="ECO:0000313" key="1">
    <source>
        <dbReference type="EMBL" id="VDL77605.1"/>
    </source>
</evidence>
<gene>
    <name evidence="1" type="ORF">NBR_LOCUS14016</name>
</gene>
<proteinExistence type="predicted"/>
<name>A0A0N4YBY1_NIPBR</name>
<dbReference type="WBParaSite" id="NBR_0001401501-mRNA-1">
    <property type="protein sequence ID" value="NBR_0001401501-mRNA-1"/>
    <property type="gene ID" value="NBR_0001401501"/>
</dbReference>
<protein>
    <submittedName>
        <fullName evidence="3">Transcriptional regulator</fullName>
    </submittedName>
</protein>
<dbReference type="EMBL" id="UYSL01021219">
    <property type="protein sequence ID" value="VDL77605.1"/>
    <property type="molecule type" value="Genomic_DNA"/>
</dbReference>
<dbReference type="AlphaFoldDB" id="A0A0N4YBY1"/>
<dbReference type="Proteomes" id="UP000271162">
    <property type="component" value="Unassembled WGS sequence"/>
</dbReference>